<dbReference type="PANTHER" id="PTHR47314:SF1">
    <property type="entry name" value="MALTOSE_MALTODEXTRIN TRANSPORT SYSTEM PERMEASE PROTEIN MALF"/>
    <property type="match status" value="1"/>
</dbReference>
<keyword evidence="5 10" id="KW-0762">Sugar transport</keyword>
<reference evidence="13 14" key="1">
    <citation type="submission" date="2019-07" db="EMBL/GenBank/DDBJ databases">
        <title>Whole genome shotgun sequence of Cellulomonas persica NBRC 101101.</title>
        <authorList>
            <person name="Hosoyama A."/>
            <person name="Uohara A."/>
            <person name="Ohji S."/>
            <person name="Ichikawa N."/>
        </authorList>
    </citation>
    <scope>NUCLEOTIDE SEQUENCE [LARGE SCALE GENOMIC DNA]</scope>
    <source>
        <strain evidence="13 14">NBRC 101101</strain>
    </source>
</reference>
<evidence type="ECO:0000256" key="4">
    <source>
        <dbReference type="ARBA" id="ARBA00022475"/>
    </source>
</evidence>
<evidence type="ECO:0000256" key="5">
    <source>
        <dbReference type="ARBA" id="ARBA00022597"/>
    </source>
</evidence>
<evidence type="ECO:0000256" key="3">
    <source>
        <dbReference type="ARBA" id="ARBA00022448"/>
    </source>
</evidence>
<dbReference type="GO" id="GO:1990060">
    <property type="term" value="C:maltose transport complex"/>
    <property type="evidence" value="ECO:0007669"/>
    <property type="project" value="TreeGrafter"/>
</dbReference>
<feature type="transmembrane region" description="Helical" evidence="9">
    <location>
        <begin position="66"/>
        <end position="84"/>
    </location>
</feature>
<dbReference type="InterPro" id="IPR035906">
    <property type="entry name" value="MetI-like_sf"/>
</dbReference>
<feature type="transmembrane region" description="Helical" evidence="9">
    <location>
        <begin position="39"/>
        <end position="60"/>
    </location>
</feature>
<evidence type="ECO:0000256" key="8">
    <source>
        <dbReference type="ARBA" id="ARBA00023136"/>
    </source>
</evidence>
<evidence type="ECO:0000259" key="12">
    <source>
        <dbReference type="PROSITE" id="PS50928"/>
    </source>
</evidence>
<protein>
    <recommendedName>
        <fullName evidence="10">Maltose/maltodextrin transport system permease protein</fullName>
    </recommendedName>
</protein>
<gene>
    <name evidence="13" type="ORF">CPE01_15210</name>
</gene>
<evidence type="ECO:0000256" key="2">
    <source>
        <dbReference type="ARBA" id="ARBA00009047"/>
    </source>
</evidence>
<feature type="compositionally biased region" description="Basic and acidic residues" evidence="11">
    <location>
        <begin position="8"/>
        <end position="26"/>
    </location>
</feature>
<organism evidence="13 14">
    <name type="scientific">Cellulomonas persica</name>
    <dbReference type="NCBI Taxonomy" id="76861"/>
    <lineage>
        <taxon>Bacteria</taxon>
        <taxon>Bacillati</taxon>
        <taxon>Actinomycetota</taxon>
        <taxon>Actinomycetes</taxon>
        <taxon>Micrococcales</taxon>
        <taxon>Cellulomonadaceae</taxon>
        <taxon>Cellulomonas</taxon>
    </lineage>
</organism>
<evidence type="ECO:0000256" key="6">
    <source>
        <dbReference type="ARBA" id="ARBA00022692"/>
    </source>
</evidence>
<feature type="domain" description="ABC transmembrane type-1" evidence="12">
    <location>
        <begin position="309"/>
        <end position="530"/>
    </location>
</feature>
<dbReference type="Gene3D" id="1.20.58.370">
    <property type="entry name" value="MalF N-terminal region-like"/>
    <property type="match status" value="1"/>
</dbReference>
<proteinExistence type="inferred from homology"/>
<feature type="transmembrane region" description="Helical" evidence="9">
    <location>
        <begin position="396"/>
        <end position="418"/>
    </location>
</feature>
<keyword evidence="6 9" id="KW-0812">Transmembrane</keyword>
<evidence type="ECO:0000256" key="10">
    <source>
        <dbReference type="RuleBase" id="RU367050"/>
    </source>
</evidence>
<dbReference type="Gene3D" id="3.10.650.10">
    <property type="entry name" value="MalF N-terminal region-like"/>
    <property type="match status" value="1"/>
</dbReference>
<accession>A0A510USZ0</accession>
<evidence type="ECO:0000256" key="7">
    <source>
        <dbReference type="ARBA" id="ARBA00022989"/>
    </source>
</evidence>
<dbReference type="InterPro" id="IPR035277">
    <property type="entry name" value="MalF_N"/>
</dbReference>
<dbReference type="PROSITE" id="PS50928">
    <property type="entry name" value="ABC_TM1"/>
    <property type="match status" value="1"/>
</dbReference>
<feature type="transmembrane region" description="Helical" evidence="9">
    <location>
        <begin position="308"/>
        <end position="332"/>
    </location>
</feature>
<feature type="transmembrane region" description="Helical" evidence="9">
    <location>
        <begin position="93"/>
        <end position="117"/>
    </location>
</feature>
<keyword evidence="3 9" id="KW-0813">Transport</keyword>
<evidence type="ECO:0000256" key="11">
    <source>
        <dbReference type="SAM" id="MobiDB-lite"/>
    </source>
</evidence>
<dbReference type="InterPro" id="IPR032550">
    <property type="entry name" value="TM_PBP2_N"/>
</dbReference>
<evidence type="ECO:0000313" key="14">
    <source>
        <dbReference type="Proteomes" id="UP000321386"/>
    </source>
</evidence>
<evidence type="ECO:0000256" key="1">
    <source>
        <dbReference type="ARBA" id="ARBA00004651"/>
    </source>
</evidence>
<dbReference type="InterPro" id="IPR047103">
    <property type="entry name" value="MalF_P2_sf"/>
</dbReference>
<dbReference type="Gene3D" id="1.10.3720.10">
    <property type="entry name" value="MetI-like"/>
    <property type="match status" value="1"/>
</dbReference>
<dbReference type="GO" id="GO:0015423">
    <property type="term" value="F:ABC-type maltose transporter activity"/>
    <property type="evidence" value="ECO:0007669"/>
    <property type="project" value="TreeGrafter"/>
</dbReference>
<dbReference type="SUPFAM" id="SSF161098">
    <property type="entry name" value="MetI-like"/>
    <property type="match status" value="1"/>
</dbReference>
<dbReference type="SUPFAM" id="SSF160964">
    <property type="entry name" value="MalF N-terminal region-like"/>
    <property type="match status" value="1"/>
</dbReference>
<dbReference type="InterPro" id="IPR000515">
    <property type="entry name" value="MetI-like"/>
</dbReference>
<keyword evidence="7 9" id="KW-1133">Transmembrane helix</keyword>
<feature type="region of interest" description="Disordered" evidence="11">
    <location>
        <begin position="1"/>
        <end position="30"/>
    </location>
</feature>
<dbReference type="Gene3D" id="2.40.430.10">
    <property type="entry name" value="D-maltodextrin-binding protein, MBP"/>
    <property type="match status" value="1"/>
</dbReference>
<dbReference type="EMBL" id="BJUA01000006">
    <property type="protein sequence ID" value="GEK17788.1"/>
    <property type="molecule type" value="Genomic_DNA"/>
</dbReference>
<evidence type="ECO:0000256" key="9">
    <source>
        <dbReference type="RuleBase" id="RU363032"/>
    </source>
</evidence>
<dbReference type="GO" id="GO:0042956">
    <property type="term" value="P:maltodextrin transmembrane transport"/>
    <property type="evidence" value="ECO:0007669"/>
    <property type="project" value="TreeGrafter"/>
</dbReference>
<feature type="transmembrane region" description="Helical" evidence="9">
    <location>
        <begin position="344"/>
        <end position="364"/>
    </location>
</feature>
<dbReference type="PANTHER" id="PTHR47314">
    <property type="entry name" value="MALTOSE/MALTODEXTRIN TRANSPORT SYSTEM PERMEASE PROTEIN MALF"/>
    <property type="match status" value="1"/>
</dbReference>
<keyword evidence="4 10" id="KW-1003">Cell membrane</keyword>
<sequence>MSQQTIVHDSEHAPPEPPPGDERPVRGDSSPARDFSKGFLVKLVLVGLIDAIALYGILTAIAVEQWAIVGFLVLALVAVNWAYFSRRTLAAKYLLPGLVFLLVYVIFTACYTAYVAFTNYGDGHNSTKDDAISAILAQNEQRVEGSQAYPLTILTDSDGDLAFAIVRDGQALVGTQDDPLAPADDATVESDKVTALPEHEVLGFAAVAQRQQEIVDLRVPVSDDAADGSLRTQDAATGYIFESVMEYDPAADTMTNTQTGVVYRPNDQGQFAAEDGSTIAPGWRVNVGFDNFTRAFSDERLRTAFVEIFLWTFAFALLSVLTTFVLGLFLAVVFNDPRVRARKLLRALMILPYAIPAFISALVWKGMLNTGSGFLNQVLLGGAEIPWLTDPWLAKLSVIGVNLWLGFPYMFIVCTGALQSIPGEVYESARMDGAKPWRIMRSITLPLLMVSVAPLLVASFAFNFNNFALIYMLTGGGPNFVGTPVVVGHTDILISMVYSVAFESGLKQYGFASALSILIFIMVGAISWWGFRRTRRLEEL</sequence>
<dbReference type="Pfam" id="PF16296">
    <property type="entry name" value="TM_PBP2_N"/>
    <property type="match status" value="1"/>
</dbReference>
<dbReference type="Proteomes" id="UP000321386">
    <property type="component" value="Unassembled WGS sequence"/>
</dbReference>
<comment type="caution">
    <text evidence="13">The sequence shown here is derived from an EMBL/GenBank/DDBJ whole genome shotgun (WGS) entry which is preliminary data.</text>
</comment>
<keyword evidence="8 9" id="KW-0472">Membrane</keyword>
<feature type="transmembrane region" description="Helical" evidence="9">
    <location>
        <begin position="509"/>
        <end position="531"/>
    </location>
</feature>
<comment type="similarity">
    <text evidence="2 10">Belongs to the binding-protein-dependent transport system permease family. MalFG subfamily.</text>
</comment>
<dbReference type="AlphaFoldDB" id="A0A510USZ0"/>
<feature type="transmembrane region" description="Helical" evidence="9">
    <location>
        <begin position="439"/>
        <end position="462"/>
    </location>
</feature>
<dbReference type="RefSeq" id="WP_146806046.1">
    <property type="nucleotide sequence ID" value="NZ_BJUA01000006.1"/>
</dbReference>
<evidence type="ECO:0000313" key="13">
    <source>
        <dbReference type="EMBL" id="GEK17788.1"/>
    </source>
</evidence>
<name>A0A510USZ0_9CELL</name>
<dbReference type="Pfam" id="PF00528">
    <property type="entry name" value="BPD_transp_1"/>
    <property type="match status" value="1"/>
</dbReference>
<comment type="subcellular location">
    <subcellularLocation>
        <location evidence="1 9">Cell membrane</location>
        <topology evidence="1 9">Multi-pass membrane protein</topology>
    </subcellularLocation>
</comment>
<dbReference type="CDD" id="cd06261">
    <property type="entry name" value="TM_PBP2"/>
    <property type="match status" value="1"/>
</dbReference>
<comment type="function">
    <text evidence="10">Part of the ABC transporter complex MalEFGK involved in maltose/maltodextrin import. Probably responsible for the translocation of the substrate across the membrane.</text>
</comment>
<keyword evidence="14" id="KW-1185">Reference proteome</keyword>
<dbReference type="OrthoDB" id="9805974at2"/>